<dbReference type="EMBL" id="BTSY01000004">
    <property type="protein sequence ID" value="GMT24834.1"/>
    <property type="molecule type" value="Genomic_DNA"/>
</dbReference>
<dbReference type="Proteomes" id="UP001432322">
    <property type="component" value="Unassembled WGS sequence"/>
</dbReference>
<feature type="region of interest" description="Disordered" evidence="1">
    <location>
        <begin position="447"/>
        <end position="501"/>
    </location>
</feature>
<gene>
    <name evidence="2" type="ORF">PFISCL1PPCAC_16131</name>
</gene>
<feature type="compositionally biased region" description="Basic and acidic residues" evidence="1">
    <location>
        <begin position="46"/>
        <end position="55"/>
    </location>
</feature>
<feature type="region of interest" description="Disordered" evidence="1">
    <location>
        <begin position="341"/>
        <end position="366"/>
    </location>
</feature>
<dbReference type="GO" id="GO:0090307">
    <property type="term" value="P:mitotic spindle assembly"/>
    <property type="evidence" value="ECO:0007669"/>
    <property type="project" value="TreeGrafter"/>
</dbReference>
<accession>A0AAV5W4L6</accession>
<dbReference type="GO" id="GO:0008017">
    <property type="term" value="F:microtubule binding"/>
    <property type="evidence" value="ECO:0007669"/>
    <property type="project" value="TreeGrafter"/>
</dbReference>
<feature type="region of interest" description="Disordered" evidence="1">
    <location>
        <begin position="1"/>
        <end position="283"/>
    </location>
</feature>
<feature type="compositionally biased region" description="Polar residues" evidence="1">
    <location>
        <begin position="447"/>
        <end position="471"/>
    </location>
</feature>
<sequence>SIATIFRSYKTGREEPESSSMDRPSSGHGNRSLNLSQTLDELLGIGKKEETDQKKTGVTRITDLTQIRPPTRHGPDERTETTTISVVDSFGKSRRGWEESGKKSEENTVEAEEDFIQRLNDSRRRSIVILSPSSTSSKSSEDALKLSPQNGSSSSTASSEPRTFRVDTIDEEGITPRNEEKIEKKEEEKGEEALKEEKLRPGTAKKKPPVPMPRSVSASAPPKRPPSAPFVSSLTRPMSSMSGKSSHDNWLAMKREADMEKRRVEKQKEEDKKREEEMKKKTSIQVFDRWKADRDALLKEKREKERETTKKQAEEKLEAEKIKRGEAAKVFEAWKKTHARSLSEASKRMKEKEERDKMKKAREIEEKQIESQAAFEAWIEKNKKREREEKMKRIQREEEEEEEKYAESVNKQILAYEAYQTWLEIKEKEDEIRMALEIRNAMYENGNASQWTPWRPPSNTIPRTFTPTGNRCKSLERRKPPSRAASAHVMRRSASVKSVKV</sequence>
<evidence type="ECO:0008006" key="4">
    <source>
        <dbReference type="Google" id="ProtNLM"/>
    </source>
</evidence>
<evidence type="ECO:0000256" key="1">
    <source>
        <dbReference type="SAM" id="MobiDB-lite"/>
    </source>
</evidence>
<feature type="compositionally biased region" description="Basic and acidic residues" evidence="1">
    <location>
        <begin position="177"/>
        <end position="200"/>
    </location>
</feature>
<feature type="compositionally biased region" description="Basic and acidic residues" evidence="1">
    <location>
        <begin position="253"/>
        <end position="280"/>
    </location>
</feature>
<feature type="compositionally biased region" description="Basic and acidic residues" evidence="1">
    <location>
        <begin position="95"/>
        <end position="106"/>
    </location>
</feature>
<dbReference type="PANTHER" id="PTHR14739">
    <property type="entry name" value="MICROTUBULE-ASSOCIATED PROTEIN 9"/>
    <property type="match status" value="1"/>
</dbReference>
<protein>
    <recommendedName>
        <fullName evidence="4">Microtubule-associated protein 9</fullName>
    </recommendedName>
</protein>
<proteinExistence type="predicted"/>
<dbReference type="InterPro" id="IPR026106">
    <property type="entry name" value="MAP9"/>
</dbReference>
<dbReference type="GO" id="GO:0000281">
    <property type="term" value="P:mitotic cytokinesis"/>
    <property type="evidence" value="ECO:0007669"/>
    <property type="project" value="InterPro"/>
</dbReference>
<keyword evidence="3" id="KW-1185">Reference proteome</keyword>
<dbReference type="PANTHER" id="PTHR14739:SF9">
    <property type="entry name" value="MICROTUBULE-ASSOCIATED PROTEIN 9"/>
    <property type="match status" value="1"/>
</dbReference>
<comment type="caution">
    <text evidence="2">The sequence shown here is derived from an EMBL/GenBank/DDBJ whole genome shotgun (WGS) entry which is preliminary data.</text>
</comment>
<name>A0AAV5W4L6_9BILA</name>
<feature type="compositionally biased region" description="Polar residues" evidence="1">
    <location>
        <begin position="233"/>
        <end position="244"/>
    </location>
</feature>
<evidence type="ECO:0000313" key="3">
    <source>
        <dbReference type="Proteomes" id="UP001432322"/>
    </source>
</evidence>
<feature type="compositionally biased region" description="Basic and acidic residues" evidence="1">
    <location>
        <begin position="345"/>
        <end position="366"/>
    </location>
</feature>
<feature type="compositionally biased region" description="Polar residues" evidence="1">
    <location>
        <begin position="18"/>
        <end position="39"/>
    </location>
</feature>
<feature type="non-terminal residue" evidence="2">
    <location>
        <position position="501"/>
    </location>
</feature>
<evidence type="ECO:0000313" key="2">
    <source>
        <dbReference type="EMBL" id="GMT24834.1"/>
    </source>
</evidence>
<feature type="non-terminal residue" evidence="2">
    <location>
        <position position="1"/>
    </location>
</feature>
<dbReference type="GO" id="GO:0000235">
    <property type="term" value="C:astral microtubule"/>
    <property type="evidence" value="ECO:0007669"/>
    <property type="project" value="TreeGrafter"/>
</dbReference>
<dbReference type="AlphaFoldDB" id="A0AAV5W4L6"/>
<dbReference type="GO" id="GO:1902412">
    <property type="term" value="P:regulation of mitotic cytokinesis"/>
    <property type="evidence" value="ECO:0007669"/>
    <property type="project" value="TreeGrafter"/>
</dbReference>
<organism evidence="2 3">
    <name type="scientific">Pristionchus fissidentatus</name>
    <dbReference type="NCBI Taxonomy" id="1538716"/>
    <lineage>
        <taxon>Eukaryota</taxon>
        <taxon>Metazoa</taxon>
        <taxon>Ecdysozoa</taxon>
        <taxon>Nematoda</taxon>
        <taxon>Chromadorea</taxon>
        <taxon>Rhabditida</taxon>
        <taxon>Rhabditina</taxon>
        <taxon>Diplogasteromorpha</taxon>
        <taxon>Diplogasteroidea</taxon>
        <taxon>Neodiplogasteridae</taxon>
        <taxon>Pristionchus</taxon>
    </lineage>
</organism>
<reference evidence="2" key="1">
    <citation type="submission" date="2023-10" db="EMBL/GenBank/DDBJ databases">
        <title>Genome assembly of Pristionchus species.</title>
        <authorList>
            <person name="Yoshida K."/>
            <person name="Sommer R.J."/>
        </authorList>
    </citation>
    <scope>NUCLEOTIDE SEQUENCE</scope>
    <source>
        <strain evidence="2">RS5133</strain>
    </source>
</reference>